<reference evidence="4" key="5">
    <citation type="submission" date="2018-04" db="UniProtKB">
        <authorList>
            <consortium name="EnsemblFungi"/>
        </authorList>
    </citation>
    <scope>IDENTIFICATION</scope>
    <source>
        <strain evidence="4">R3-111a-1</strain>
    </source>
</reference>
<evidence type="ECO:0000313" key="4">
    <source>
        <dbReference type="EnsemblFungi" id="EJT72284"/>
    </source>
</evidence>
<sequence length="452" mass="51157">MQPFECWSRLAQYGRSMSNGRTSGLHHRTGDSPVECTYQIVSLDDAAVDYETASYVWGSPAKTANVLIIGSPVQPGESAYKASRRLRSPERHHTIWLDALCINQCDDVEKTKQARSPVPAVLKSFRYNTRPQLFKQRDWHDHQHAGAYSSSCACTYSDAHRGVGGPAARRDAESCTCSALIAWRLKPPPHAQRLGSARTPHKHPAKQQVSHASISLELLSQCTPCLRTLFLKNNRIPCYLLQIVKFGFAAINRKPATPIKLYKGLRLRIVRSNKRIKINAFLPPLNRLQYVKRMGKQINGYFRDKEAFLPLLYYNNSNPLNTRATFRIPPFARTAARARLTFSFVYRFFGIWALNCKKNTPTQIVRSNFHPQIQTVKFQIGSLASRATASHLITPAYGEPRRFHASPPPSLSGTAQARPTRQDCVRSQKARCPEEPPRAFNRHPPAFQQKKK</sequence>
<protein>
    <recommendedName>
        <fullName evidence="2">Heterokaryon incompatibility domain-containing protein</fullName>
    </recommendedName>
</protein>
<reference evidence="4" key="4">
    <citation type="journal article" date="2015" name="G3 (Bethesda)">
        <title>Genome sequences of three phytopathogenic species of the Magnaporthaceae family of fungi.</title>
        <authorList>
            <person name="Okagaki L.H."/>
            <person name="Nunes C.C."/>
            <person name="Sailsbery J."/>
            <person name="Clay B."/>
            <person name="Brown D."/>
            <person name="John T."/>
            <person name="Oh Y."/>
            <person name="Young N."/>
            <person name="Fitzgerald M."/>
            <person name="Haas B.J."/>
            <person name="Zeng Q."/>
            <person name="Young S."/>
            <person name="Adiconis X."/>
            <person name="Fan L."/>
            <person name="Levin J.Z."/>
            <person name="Mitchell T.K."/>
            <person name="Okubara P.A."/>
            <person name="Farman M.L."/>
            <person name="Kohn L.M."/>
            <person name="Birren B."/>
            <person name="Ma L.-J."/>
            <person name="Dean R.A."/>
        </authorList>
    </citation>
    <scope>NUCLEOTIDE SEQUENCE</scope>
    <source>
        <strain evidence="4">R3-111a-1</strain>
    </source>
</reference>
<dbReference type="HOGENOM" id="CLU_605570_0_0_1"/>
<reference evidence="5" key="1">
    <citation type="submission" date="2010-07" db="EMBL/GenBank/DDBJ databases">
        <title>The genome sequence of Gaeumannomyces graminis var. tritici strain R3-111a-1.</title>
        <authorList>
            <consortium name="The Broad Institute Genome Sequencing Platform"/>
            <person name="Ma L.-J."/>
            <person name="Dead R."/>
            <person name="Young S."/>
            <person name="Zeng Q."/>
            <person name="Koehrsen M."/>
            <person name="Alvarado L."/>
            <person name="Berlin A."/>
            <person name="Chapman S.B."/>
            <person name="Chen Z."/>
            <person name="Freedman E."/>
            <person name="Gellesch M."/>
            <person name="Goldberg J."/>
            <person name="Griggs A."/>
            <person name="Gujja S."/>
            <person name="Heilman E.R."/>
            <person name="Heiman D."/>
            <person name="Hepburn T."/>
            <person name="Howarth C."/>
            <person name="Jen D."/>
            <person name="Larson L."/>
            <person name="Mehta T."/>
            <person name="Neiman D."/>
            <person name="Pearson M."/>
            <person name="Roberts A."/>
            <person name="Saif S."/>
            <person name="Shea T."/>
            <person name="Shenoy N."/>
            <person name="Sisk P."/>
            <person name="Stolte C."/>
            <person name="Sykes S."/>
            <person name="Walk T."/>
            <person name="White J."/>
            <person name="Yandava C."/>
            <person name="Haas B."/>
            <person name="Nusbaum C."/>
            <person name="Birren B."/>
        </authorList>
    </citation>
    <scope>NUCLEOTIDE SEQUENCE [LARGE SCALE GENOMIC DNA]</scope>
    <source>
        <strain evidence="5">R3-111a-1</strain>
    </source>
</reference>
<dbReference type="Pfam" id="PF06985">
    <property type="entry name" value="HET"/>
    <property type="match status" value="1"/>
</dbReference>
<dbReference type="AlphaFoldDB" id="J3P6K9"/>
<reference evidence="3" key="3">
    <citation type="submission" date="2010-09" db="EMBL/GenBank/DDBJ databases">
        <title>Annotation of Gaeumannomyces graminis var. tritici R3-111a-1.</title>
        <authorList>
            <consortium name="The Broad Institute Genome Sequencing Platform"/>
            <person name="Ma L.-J."/>
            <person name="Dead R."/>
            <person name="Young S.K."/>
            <person name="Zeng Q."/>
            <person name="Gargeya S."/>
            <person name="Fitzgerald M."/>
            <person name="Haas B."/>
            <person name="Abouelleil A."/>
            <person name="Alvarado L."/>
            <person name="Arachchi H.M."/>
            <person name="Berlin A."/>
            <person name="Brown A."/>
            <person name="Chapman S.B."/>
            <person name="Chen Z."/>
            <person name="Dunbar C."/>
            <person name="Freedman E."/>
            <person name="Gearin G."/>
            <person name="Gellesch M."/>
            <person name="Goldberg J."/>
            <person name="Griggs A."/>
            <person name="Gujja S."/>
            <person name="Heiman D."/>
            <person name="Howarth C."/>
            <person name="Larson L."/>
            <person name="Lui A."/>
            <person name="MacDonald P.J.P."/>
            <person name="Mehta T."/>
            <person name="Montmayeur A."/>
            <person name="Murphy C."/>
            <person name="Neiman D."/>
            <person name="Pearson M."/>
            <person name="Priest M."/>
            <person name="Roberts A."/>
            <person name="Saif S."/>
            <person name="Shea T."/>
            <person name="Shenoy N."/>
            <person name="Sisk P."/>
            <person name="Stolte C."/>
            <person name="Sykes S."/>
            <person name="Yandava C."/>
            <person name="Wortman J."/>
            <person name="Nusbaum C."/>
            <person name="Birren B."/>
        </authorList>
    </citation>
    <scope>NUCLEOTIDE SEQUENCE</scope>
    <source>
        <strain evidence="3">R3-111a-1</strain>
    </source>
</reference>
<dbReference type="GeneID" id="20349608"/>
<dbReference type="InterPro" id="IPR052895">
    <property type="entry name" value="HetReg/Transcr_Mod"/>
</dbReference>
<evidence type="ECO:0000313" key="3">
    <source>
        <dbReference type="EMBL" id="EJT72284.1"/>
    </source>
</evidence>
<proteinExistence type="predicted"/>
<reference evidence="3" key="2">
    <citation type="submission" date="2010-07" db="EMBL/GenBank/DDBJ databases">
        <authorList>
            <consortium name="The Broad Institute Genome Sequencing Platform"/>
            <consortium name="Broad Institute Genome Sequencing Center for Infectious Disease"/>
            <person name="Ma L.-J."/>
            <person name="Dead R."/>
            <person name="Young S."/>
            <person name="Zeng Q."/>
            <person name="Koehrsen M."/>
            <person name="Alvarado L."/>
            <person name="Berlin A."/>
            <person name="Chapman S.B."/>
            <person name="Chen Z."/>
            <person name="Freedman E."/>
            <person name="Gellesch M."/>
            <person name="Goldberg J."/>
            <person name="Griggs A."/>
            <person name="Gujja S."/>
            <person name="Heilman E.R."/>
            <person name="Heiman D."/>
            <person name="Hepburn T."/>
            <person name="Howarth C."/>
            <person name="Jen D."/>
            <person name="Larson L."/>
            <person name="Mehta T."/>
            <person name="Neiman D."/>
            <person name="Pearson M."/>
            <person name="Roberts A."/>
            <person name="Saif S."/>
            <person name="Shea T."/>
            <person name="Shenoy N."/>
            <person name="Sisk P."/>
            <person name="Stolte C."/>
            <person name="Sykes S."/>
            <person name="Walk T."/>
            <person name="White J."/>
            <person name="Yandava C."/>
            <person name="Haas B."/>
            <person name="Nusbaum C."/>
            <person name="Birren B."/>
        </authorList>
    </citation>
    <scope>NUCLEOTIDE SEQUENCE</scope>
    <source>
        <strain evidence="3">R3-111a-1</strain>
    </source>
</reference>
<dbReference type="PANTHER" id="PTHR24148">
    <property type="entry name" value="ANKYRIN REPEAT DOMAIN-CONTAINING PROTEIN 39 HOMOLOG-RELATED"/>
    <property type="match status" value="1"/>
</dbReference>
<dbReference type="InterPro" id="IPR010730">
    <property type="entry name" value="HET"/>
</dbReference>
<accession>J3P6K9</accession>
<dbReference type="Proteomes" id="UP000006039">
    <property type="component" value="Unassembled WGS sequence"/>
</dbReference>
<dbReference type="RefSeq" id="XP_009225258.1">
    <property type="nucleotide sequence ID" value="XM_009226994.1"/>
</dbReference>
<feature type="domain" description="Heterokaryon incompatibility" evidence="2">
    <location>
        <begin position="50"/>
        <end position="115"/>
    </location>
</feature>
<evidence type="ECO:0000256" key="1">
    <source>
        <dbReference type="SAM" id="MobiDB-lite"/>
    </source>
</evidence>
<dbReference type="EMBL" id="GL385399">
    <property type="protein sequence ID" value="EJT72284.1"/>
    <property type="molecule type" value="Genomic_DNA"/>
</dbReference>
<evidence type="ECO:0000313" key="5">
    <source>
        <dbReference type="Proteomes" id="UP000006039"/>
    </source>
</evidence>
<organism evidence="3">
    <name type="scientific">Gaeumannomyces tritici (strain R3-111a-1)</name>
    <name type="common">Wheat and barley take-all root rot fungus</name>
    <name type="synonym">Gaeumannomyces graminis var. tritici</name>
    <dbReference type="NCBI Taxonomy" id="644352"/>
    <lineage>
        <taxon>Eukaryota</taxon>
        <taxon>Fungi</taxon>
        <taxon>Dikarya</taxon>
        <taxon>Ascomycota</taxon>
        <taxon>Pezizomycotina</taxon>
        <taxon>Sordariomycetes</taxon>
        <taxon>Sordariomycetidae</taxon>
        <taxon>Magnaporthales</taxon>
        <taxon>Magnaporthaceae</taxon>
        <taxon>Gaeumannomyces</taxon>
    </lineage>
</organism>
<keyword evidence="5" id="KW-1185">Reference proteome</keyword>
<feature type="region of interest" description="Disordered" evidence="1">
    <location>
        <begin position="398"/>
        <end position="452"/>
    </location>
</feature>
<name>J3P6K9_GAET3</name>
<dbReference type="VEuPathDB" id="FungiDB:GGTG_09150"/>
<dbReference type="EnsemblFungi" id="EJT72284">
    <property type="protein sequence ID" value="EJT72284"/>
    <property type="gene ID" value="GGTG_09150"/>
</dbReference>
<dbReference type="PANTHER" id="PTHR24148:SF82">
    <property type="entry name" value="HETEROKARYON INCOMPATIBILITY DOMAIN-CONTAINING PROTEIN"/>
    <property type="match status" value="1"/>
</dbReference>
<feature type="compositionally biased region" description="Basic and acidic residues" evidence="1">
    <location>
        <begin position="420"/>
        <end position="437"/>
    </location>
</feature>
<evidence type="ECO:0000259" key="2">
    <source>
        <dbReference type="Pfam" id="PF06985"/>
    </source>
</evidence>
<gene>
    <name evidence="4" type="primary">20349608</name>
    <name evidence="3" type="ORF">GGTG_09150</name>
</gene>
<dbReference type="OrthoDB" id="2157530at2759"/>